<feature type="compositionally biased region" description="Polar residues" evidence="1">
    <location>
        <begin position="294"/>
        <end position="304"/>
    </location>
</feature>
<organism evidence="3">
    <name type="scientific">Streptomyces sp. R11</name>
    <dbReference type="NCBI Taxonomy" id="3238625"/>
    <lineage>
        <taxon>Bacteria</taxon>
        <taxon>Bacillati</taxon>
        <taxon>Actinomycetota</taxon>
        <taxon>Actinomycetes</taxon>
        <taxon>Kitasatosporales</taxon>
        <taxon>Streptomycetaceae</taxon>
        <taxon>Streptomyces</taxon>
    </lineage>
</organism>
<feature type="compositionally biased region" description="Basic and acidic residues" evidence="1">
    <location>
        <begin position="267"/>
        <end position="276"/>
    </location>
</feature>
<proteinExistence type="predicted"/>
<dbReference type="InterPro" id="IPR036691">
    <property type="entry name" value="Endo/exonu/phosph_ase_sf"/>
</dbReference>
<accession>A0AB39MT98</accession>
<feature type="region of interest" description="Disordered" evidence="1">
    <location>
        <begin position="267"/>
        <end position="321"/>
    </location>
</feature>
<dbReference type="SUPFAM" id="SSF56219">
    <property type="entry name" value="DNase I-like"/>
    <property type="match status" value="1"/>
</dbReference>
<dbReference type="Pfam" id="PF03372">
    <property type="entry name" value="Exo_endo_phos"/>
    <property type="match status" value="1"/>
</dbReference>
<reference evidence="3" key="1">
    <citation type="submission" date="2024-07" db="EMBL/GenBank/DDBJ databases">
        <authorList>
            <person name="Yu S.T."/>
        </authorList>
    </citation>
    <scope>NUCLEOTIDE SEQUENCE</scope>
    <source>
        <strain evidence="3">R11</strain>
    </source>
</reference>
<dbReference type="Gene3D" id="3.60.10.10">
    <property type="entry name" value="Endonuclease/exonuclease/phosphatase"/>
    <property type="match status" value="1"/>
</dbReference>
<sequence>MFEAIGDRWSISEVTMDVAVGTFNLKNLFSRFNFRAEISAVHPVDDEGRLTSSYVFDDPKSVRIRRYKGKLVKGIDPEEQKVLARRICDMGLDVLAVQEVEDIDTLRFFVAQHLGGAYPHLSLVEGNDPRLIDVAVLSKFPVGAVASWQHAVHPDVPGERVFSRDLLEAHILDPRDPDKHLLTVFNNHLKSQFVDRDTDPEEGKRRADERRTRQAETIVRIIGERTRPDSRYIVLGDMNDTPDAPTLSKLAESAGQLSLTEALAHPEETRAPKPDDPPPPPPGRGPIDSRRTDSPPSTSCSTRSGLARASGRGTRALTSTDVPGMAVTDRITIPPGWSSISGLFPLFPYRLCSGSTTGGGKTHAFEQLRSAGVPGRRPAP</sequence>
<gene>
    <name evidence="3" type="ORF">AB5J55_00615</name>
</gene>
<evidence type="ECO:0000259" key="2">
    <source>
        <dbReference type="Pfam" id="PF03372"/>
    </source>
</evidence>
<protein>
    <submittedName>
        <fullName evidence="3">Endonuclease/exonuclease/phosphatase family protein</fullName>
    </submittedName>
</protein>
<feature type="region of interest" description="Disordered" evidence="1">
    <location>
        <begin position="193"/>
        <end position="213"/>
    </location>
</feature>
<dbReference type="InterPro" id="IPR005135">
    <property type="entry name" value="Endo/exonuclease/phosphatase"/>
</dbReference>
<keyword evidence="3" id="KW-0378">Hydrolase</keyword>
<dbReference type="EMBL" id="CP163432">
    <property type="protein sequence ID" value="XDQ08269.1"/>
    <property type="molecule type" value="Genomic_DNA"/>
</dbReference>
<dbReference type="GO" id="GO:0004519">
    <property type="term" value="F:endonuclease activity"/>
    <property type="evidence" value="ECO:0007669"/>
    <property type="project" value="UniProtKB-KW"/>
</dbReference>
<name>A0AB39MT98_9ACTN</name>
<feature type="domain" description="Endonuclease/exonuclease/phosphatase" evidence="2">
    <location>
        <begin position="91"/>
        <end position="288"/>
    </location>
</feature>
<keyword evidence="3" id="KW-0255">Endonuclease</keyword>
<feature type="region of interest" description="Disordered" evidence="1">
    <location>
        <begin position="355"/>
        <end position="380"/>
    </location>
</feature>
<keyword evidence="3" id="KW-0540">Nuclease</keyword>
<evidence type="ECO:0000313" key="3">
    <source>
        <dbReference type="EMBL" id="XDQ08269.1"/>
    </source>
</evidence>
<dbReference type="AlphaFoldDB" id="A0AB39MT98"/>
<evidence type="ECO:0000256" key="1">
    <source>
        <dbReference type="SAM" id="MobiDB-lite"/>
    </source>
</evidence>
<dbReference type="RefSeq" id="WP_369268727.1">
    <property type="nucleotide sequence ID" value="NZ_CP163432.1"/>
</dbReference>